<gene>
    <name evidence="1" type="ORF">METZ01_LOCUS322671</name>
</gene>
<name>A0A382PAE6_9ZZZZ</name>
<accession>A0A382PAE6</accession>
<protein>
    <submittedName>
        <fullName evidence="1">Uncharacterized protein</fullName>
    </submittedName>
</protein>
<dbReference type="AlphaFoldDB" id="A0A382PAE6"/>
<feature type="non-terminal residue" evidence="1">
    <location>
        <position position="1"/>
    </location>
</feature>
<organism evidence="1">
    <name type="scientific">marine metagenome</name>
    <dbReference type="NCBI Taxonomy" id="408172"/>
    <lineage>
        <taxon>unclassified sequences</taxon>
        <taxon>metagenomes</taxon>
        <taxon>ecological metagenomes</taxon>
    </lineage>
</organism>
<proteinExistence type="predicted"/>
<reference evidence="1" key="1">
    <citation type="submission" date="2018-05" db="EMBL/GenBank/DDBJ databases">
        <authorList>
            <person name="Lanie J.A."/>
            <person name="Ng W.-L."/>
            <person name="Kazmierczak K.M."/>
            <person name="Andrzejewski T.M."/>
            <person name="Davidsen T.M."/>
            <person name="Wayne K.J."/>
            <person name="Tettelin H."/>
            <person name="Glass J.I."/>
            <person name="Rusch D."/>
            <person name="Podicherti R."/>
            <person name="Tsui H.-C.T."/>
            <person name="Winkler M.E."/>
        </authorList>
    </citation>
    <scope>NUCLEOTIDE SEQUENCE</scope>
</reference>
<sequence>KKIYETLTAKLNEFNSVEYYYLLNSWFEKEQYDDVNKYINSVGCKYFIEQIDLKDLGIV</sequence>
<evidence type="ECO:0000313" key="1">
    <source>
        <dbReference type="EMBL" id="SVC69817.1"/>
    </source>
</evidence>
<dbReference type="EMBL" id="UINC01105690">
    <property type="protein sequence ID" value="SVC69817.1"/>
    <property type="molecule type" value="Genomic_DNA"/>
</dbReference>